<dbReference type="EMBL" id="CP011390">
    <property type="protein sequence ID" value="ANE52187.1"/>
    <property type="molecule type" value="Genomic_DNA"/>
</dbReference>
<dbReference type="KEGG" id="fla:SY85_18500"/>
<sequence>MRGLFVLITFCLFSLSLSAQIEYPIFKDTATFQAEDSGKLSLQIDNFNYLRNYEYFGDIPLGYTLIGYQFMPQLKYQLNKYFQLKGGIFLRREFGHKGFYQFAPVLTAKYQKKGFSLLIGTLEGALNHRFIEPIYDVENVITHRLEQGVQVLLNKKHLWLDWYVDWKKAIEQNSPYREELTLAASSRVKLINTSKLAVELPLQFMMAHKGGQIDASGLPLESLINSAVGASVTVPTNGPFLKAVRTEHYMAFYRDISGAKKQLYANGKGWYSSLLFKTKWVDIDARYWKGNQFYGPNGGALFSSISQKIAGYGEENRELLFLSLIYDRQLFPNLNVDVRFEPYYDVRNKLTEYSYSLFLRFNKDFFLKRIK</sequence>
<keyword evidence="3" id="KW-1185">Reference proteome</keyword>
<reference evidence="3" key="1">
    <citation type="submission" date="2015-01" db="EMBL/GenBank/DDBJ databases">
        <title>Flavisolibacter sp./LCS9/ whole genome sequencing.</title>
        <authorList>
            <person name="Kim M.K."/>
            <person name="Srinivasan S."/>
            <person name="Lee J.-J."/>
        </authorList>
    </citation>
    <scope>NUCLEOTIDE SEQUENCE [LARGE SCALE GENOMIC DNA]</scope>
    <source>
        <strain evidence="3">LCS9</strain>
    </source>
</reference>
<gene>
    <name evidence="2" type="ORF">SY85_18500</name>
</gene>
<dbReference type="Proteomes" id="UP000077177">
    <property type="component" value="Chromosome"/>
</dbReference>
<name>A0A172TZM2_9BACT</name>
<reference evidence="2 3" key="2">
    <citation type="journal article" date="2016" name="Int. J. Syst. Evol. Microbiol.">
        <title>Flavisolibacter tropicus sp. nov., isolated from tropical soil.</title>
        <authorList>
            <person name="Lee J.J."/>
            <person name="Kang M.S."/>
            <person name="Kim G.S."/>
            <person name="Lee C.S."/>
            <person name="Lim S."/>
            <person name="Lee J."/>
            <person name="Roh S.H."/>
            <person name="Kang H."/>
            <person name="Ha J.M."/>
            <person name="Bae S."/>
            <person name="Jung H.Y."/>
            <person name="Kim M.K."/>
        </authorList>
    </citation>
    <scope>NUCLEOTIDE SEQUENCE [LARGE SCALE GENOMIC DNA]</scope>
    <source>
        <strain evidence="2 3">LCS9</strain>
    </source>
</reference>
<feature type="signal peptide" evidence="1">
    <location>
        <begin position="1"/>
        <end position="19"/>
    </location>
</feature>
<keyword evidence="1" id="KW-0732">Signal</keyword>
<dbReference type="AlphaFoldDB" id="A0A172TZM2"/>
<proteinExistence type="predicted"/>
<evidence type="ECO:0000256" key="1">
    <source>
        <dbReference type="SAM" id="SignalP"/>
    </source>
</evidence>
<evidence type="ECO:0000313" key="3">
    <source>
        <dbReference type="Proteomes" id="UP000077177"/>
    </source>
</evidence>
<evidence type="ECO:0000313" key="2">
    <source>
        <dbReference type="EMBL" id="ANE52187.1"/>
    </source>
</evidence>
<feature type="chain" id="PRO_5008001450" evidence="1">
    <location>
        <begin position="20"/>
        <end position="371"/>
    </location>
</feature>
<accession>A0A172TZM2</accession>
<dbReference type="STRING" id="1492898.SY85_18500"/>
<protein>
    <submittedName>
        <fullName evidence="2">Uncharacterized protein</fullName>
    </submittedName>
</protein>
<organism evidence="2 3">
    <name type="scientific">Flavisolibacter tropicus</name>
    <dbReference type="NCBI Taxonomy" id="1492898"/>
    <lineage>
        <taxon>Bacteria</taxon>
        <taxon>Pseudomonadati</taxon>
        <taxon>Bacteroidota</taxon>
        <taxon>Chitinophagia</taxon>
        <taxon>Chitinophagales</taxon>
        <taxon>Chitinophagaceae</taxon>
        <taxon>Flavisolibacter</taxon>
    </lineage>
</organism>